<organism evidence="1 2">
    <name type="scientific">Pieris macdunnoughi</name>
    <dbReference type="NCBI Taxonomy" id="345717"/>
    <lineage>
        <taxon>Eukaryota</taxon>
        <taxon>Metazoa</taxon>
        <taxon>Ecdysozoa</taxon>
        <taxon>Arthropoda</taxon>
        <taxon>Hexapoda</taxon>
        <taxon>Insecta</taxon>
        <taxon>Pterygota</taxon>
        <taxon>Neoptera</taxon>
        <taxon>Endopterygota</taxon>
        <taxon>Lepidoptera</taxon>
        <taxon>Glossata</taxon>
        <taxon>Ditrysia</taxon>
        <taxon>Papilionoidea</taxon>
        <taxon>Pieridae</taxon>
        <taxon>Pierinae</taxon>
        <taxon>Pieris</taxon>
    </lineage>
</organism>
<dbReference type="AlphaFoldDB" id="A0A821PQN2"/>
<protein>
    <submittedName>
        <fullName evidence="1">Uncharacterized protein</fullName>
    </submittedName>
</protein>
<dbReference type="Proteomes" id="UP000663880">
    <property type="component" value="Unassembled WGS sequence"/>
</dbReference>
<accession>A0A821PQN2</accession>
<sequence length="366" mass="42909">MNPAAYRMIGKNLRLNFYIKSLGKKLNYSTIDAIDTFSYLSRHLNKGDTIIPRFPQNLHNDFTNNDGYIRTYKTDLSKLSGVELDNILLELEYQNKDKEVIQFIKECVEYKITIGKDVIKKLFRVYSTRAKVELVELLQKYCSRITPVLYKKNGEFVHYVAKAQCMKGNSDKGLSILLDAYKKNVNLRGFYRIILKELIQDTVMNRSEASLVIFKRYVLEFSNKWQDNYPLICLWHICWKSDWFSDQMLADELLETSKTLQSILADMSPTLCLSILKEYNEDAVTRLMQSLLKYKMMDQYANVIQILFNFKLRNKDVRGCTEILRNCEVLGVSIPSYQQSQFIKLMIGKESDKTIPTKVEDFKFKF</sequence>
<evidence type="ECO:0000313" key="1">
    <source>
        <dbReference type="EMBL" id="CAF4807093.1"/>
    </source>
</evidence>
<evidence type="ECO:0000313" key="2">
    <source>
        <dbReference type="Proteomes" id="UP000663880"/>
    </source>
</evidence>
<keyword evidence="2" id="KW-1185">Reference proteome</keyword>
<comment type="caution">
    <text evidence="1">The sequence shown here is derived from an EMBL/GenBank/DDBJ whole genome shotgun (WGS) entry which is preliminary data.</text>
</comment>
<gene>
    <name evidence="1" type="ORF">PMACD_LOCUS3806</name>
</gene>
<reference evidence="1" key="1">
    <citation type="submission" date="2021-02" db="EMBL/GenBank/DDBJ databases">
        <authorList>
            <person name="Steward A R."/>
        </authorList>
    </citation>
    <scope>NUCLEOTIDE SEQUENCE</scope>
</reference>
<dbReference type="EMBL" id="CAJOBZ010000006">
    <property type="protein sequence ID" value="CAF4807093.1"/>
    <property type="molecule type" value="Genomic_DNA"/>
</dbReference>
<dbReference type="OrthoDB" id="6763801at2759"/>
<name>A0A821PQN2_9NEOP</name>
<proteinExistence type="predicted"/>